<dbReference type="InterPro" id="IPR026031">
    <property type="entry name" value="Cyt_c_CcmB_bac"/>
</dbReference>
<organism evidence="13">
    <name type="scientific">freshwater metagenome</name>
    <dbReference type="NCBI Taxonomy" id="449393"/>
    <lineage>
        <taxon>unclassified sequences</taxon>
        <taxon>metagenomes</taxon>
        <taxon>ecological metagenomes</taxon>
    </lineage>
</organism>
<feature type="transmembrane region" description="Helical" evidence="12">
    <location>
        <begin position="27"/>
        <end position="46"/>
    </location>
</feature>
<evidence type="ECO:0000256" key="9">
    <source>
        <dbReference type="ARBA" id="ARBA00022748"/>
    </source>
</evidence>
<feature type="transmembrane region" description="Helical" evidence="12">
    <location>
        <begin position="104"/>
        <end position="126"/>
    </location>
</feature>
<feature type="transmembrane region" description="Helical" evidence="12">
    <location>
        <begin position="206"/>
        <end position="229"/>
    </location>
</feature>
<evidence type="ECO:0000256" key="3">
    <source>
        <dbReference type="ARBA" id="ARBA00010544"/>
    </source>
</evidence>
<comment type="similarity">
    <text evidence="3">Belongs to the CcmB/CycW/HelB family.</text>
</comment>
<evidence type="ECO:0000256" key="10">
    <source>
        <dbReference type="ARBA" id="ARBA00022989"/>
    </source>
</evidence>
<dbReference type="AlphaFoldDB" id="A0A6J6AF14"/>
<evidence type="ECO:0000256" key="8">
    <source>
        <dbReference type="ARBA" id="ARBA00022692"/>
    </source>
</evidence>
<evidence type="ECO:0000313" key="13">
    <source>
        <dbReference type="EMBL" id="CAB4367485.1"/>
    </source>
</evidence>
<comment type="subcellular location">
    <subcellularLocation>
        <location evidence="2">Cell inner membrane</location>
        <topology evidence="2">Multi-pass membrane protein</topology>
    </subcellularLocation>
</comment>
<proteinExistence type="inferred from homology"/>
<dbReference type="GO" id="GO:0017004">
    <property type="term" value="P:cytochrome complex assembly"/>
    <property type="evidence" value="ECO:0007669"/>
    <property type="project" value="UniProtKB-KW"/>
</dbReference>
<dbReference type="GO" id="GO:0005886">
    <property type="term" value="C:plasma membrane"/>
    <property type="evidence" value="ECO:0007669"/>
    <property type="project" value="UniProtKB-SubCell"/>
</dbReference>
<comment type="function">
    <text evidence="1">Required for the export of heme to the periplasm for the biogenesis of c-type cytochromes.</text>
</comment>
<dbReference type="PANTHER" id="PTHR30070:SF1">
    <property type="entry name" value="CYTOCHROME C BIOGENESIS B-RELATED"/>
    <property type="match status" value="1"/>
</dbReference>
<keyword evidence="11 12" id="KW-0472">Membrane</keyword>
<evidence type="ECO:0000256" key="7">
    <source>
        <dbReference type="ARBA" id="ARBA00022519"/>
    </source>
</evidence>
<feature type="transmembrane region" description="Helical" evidence="12">
    <location>
        <begin position="52"/>
        <end position="73"/>
    </location>
</feature>
<evidence type="ECO:0000256" key="1">
    <source>
        <dbReference type="ARBA" id="ARBA00002442"/>
    </source>
</evidence>
<name>A0A6J6AF14_9ZZZZ</name>
<keyword evidence="9" id="KW-0201">Cytochrome c-type biogenesis</keyword>
<feature type="transmembrane region" description="Helical" evidence="12">
    <location>
        <begin position="168"/>
        <end position="186"/>
    </location>
</feature>
<evidence type="ECO:0000256" key="5">
    <source>
        <dbReference type="ARBA" id="ARBA00022448"/>
    </source>
</evidence>
<keyword evidence="8 12" id="KW-0812">Transmembrane</keyword>
<keyword evidence="6" id="KW-1003">Cell membrane</keyword>
<accession>A0A6J6AF14</accession>
<dbReference type="PANTHER" id="PTHR30070">
    <property type="entry name" value="HEME EXPORTER PROTEIN B"/>
    <property type="match status" value="1"/>
</dbReference>
<gene>
    <name evidence="13" type="ORF">UFOPK4179_00268</name>
</gene>
<dbReference type="GO" id="GO:1903607">
    <property type="term" value="P:cytochrome c biosynthetic process"/>
    <property type="evidence" value="ECO:0007669"/>
    <property type="project" value="TreeGrafter"/>
</dbReference>
<evidence type="ECO:0000256" key="2">
    <source>
        <dbReference type="ARBA" id="ARBA00004429"/>
    </source>
</evidence>
<dbReference type="EMBL" id="CAETWZ010000014">
    <property type="protein sequence ID" value="CAB4367485.1"/>
    <property type="molecule type" value="Genomic_DNA"/>
</dbReference>
<protein>
    <recommendedName>
        <fullName evidence="4">Heme exporter protein B</fullName>
    </recommendedName>
</protein>
<evidence type="ECO:0000256" key="6">
    <source>
        <dbReference type="ARBA" id="ARBA00022475"/>
    </source>
</evidence>
<dbReference type="GO" id="GO:0015232">
    <property type="term" value="F:heme transmembrane transporter activity"/>
    <property type="evidence" value="ECO:0007669"/>
    <property type="project" value="InterPro"/>
</dbReference>
<dbReference type="PIRSF" id="PIRSF002764">
    <property type="entry name" value="CcmB"/>
    <property type="match status" value="1"/>
</dbReference>
<feature type="transmembrane region" description="Helical" evidence="12">
    <location>
        <begin position="132"/>
        <end position="156"/>
    </location>
</feature>
<evidence type="ECO:0000256" key="11">
    <source>
        <dbReference type="ARBA" id="ARBA00023136"/>
    </source>
</evidence>
<keyword evidence="5" id="KW-0813">Transport</keyword>
<dbReference type="Pfam" id="PF03379">
    <property type="entry name" value="CcmB"/>
    <property type="match status" value="1"/>
</dbReference>
<keyword evidence="10 12" id="KW-1133">Transmembrane helix</keyword>
<evidence type="ECO:0000256" key="12">
    <source>
        <dbReference type="SAM" id="Phobius"/>
    </source>
</evidence>
<dbReference type="InterPro" id="IPR003544">
    <property type="entry name" value="Cyt_c_biogenesis_CcmB"/>
</dbReference>
<dbReference type="PRINTS" id="PR01414">
    <property type="entry name" value="CCMBBIOGNSIS"/>
</dbReference>
<keyword evidence="7" id="KW-0997">Cell inner membrane</keyword>
<evidence type="ECO:0000256" key="4">
    <source>
        <dbReference type="ARBA" id="ARBA00016452"/>
    </source>
</evidence>
<reference evidence="13" key="1">
    <citation type="submission" date="2020-05" db="EMBL/GenBank/DDBJ databases">
        <authorList>
            <person name="Chiriac C."/>
            <person name="Salcher M."/>
            <person name="Ghai R."/>
            <person name="Kavagutti S V."/>
        </authorList>
    </citation>
    <scope>NUCLEOTIDE SEQUENCE</scope>
</reference>
<sequence length="231" mass="23960">MSSAASKRRVAIAVARKDLTIEWNSRILVNQVAPFAAIVMVLFAFALDNDGILQRVAPGLVWLATLFSMLVVIQRSFTVESADGALDALRVAGIDMGAIFAGKAIALMVQLFVLELLLVATAVVLYGVEMTLAGFCEAIVTLLVATVGLGSVGTLYGGLAAGARGRETLLPLLLLPVVAPVLIGATRATEAAFGSGGTTVSEGWPWIGLLLVFAVLFCAVGTVAFGPLVDE</sequence>